<keyword evidence="2" id="KW-1185">Reference proteome</keyword>
<organism evidence="1 2">
    <name type="scientific">Actinoallomurus spadix</name>
    <dbReference type="NCBI Taxonomy" id="79912"/>
    <lineage>
        <taxon>Bacteria</taxon>
        <taxon>Bacillati</taxon>
        <taxon>Actinomycetota</taxon>
        <taxon>Actinomycetes</taxon>
        <taxon>Streptosporangiales</taxon>
        <taxon>Thermomonosporaceae</taxon>
        <taxon>Actinoallomurus</taxon>
    </lineage>
</organism>
<evidence type="ECO:0000313" key="1">
    <source>
        <dbReference type="EMBL" id="GAA0349697.1"/>
    </source>
</evidence>
<reference evidence="2" key="1">
    <citation type="journal article" date="2019" name="Int. J. Syst. Evol. Microbiol.">
        <title>The Global Catalogue of Microorganisms (GCM) 10K type strain sequencing project: providing services to taxonomists for standard genome sequencing and annotation.</title>
        <authorList>
            <consortium name="The Broad Institute Genomics Platform"/>
            <consortium name="The Broad Institute Genome Sequencing Center for Infectious Disease"/>
            <person name="Wu L."/>
            <person name="Ma J."/>
        </authorList>
    </citation>
    <scope>NUCLEOTIDE SEQUENCE [LARGE SCALE GENOMIC DNA]</scope>
    <source>
        <strain evidence="2">JCM 3146</strain>
    </source>
</reference>
<accession>A0ABP3GPD3</accession>
<protein>
    <submittedName>
        <fullName evidence="1">Uncharacterized protein</fullName>
    </submittedName>
</protein>
<comment type="caution">
    <text evidence="1">The sequence shown here is derived from an EMBL/GenBank/DDBJ whole genome shotgun (WGS) entry which is preliminary data.</text>
</comment>
<evidence type="ECO:0000313" key="2">
    <source>
        <dbReference type="Proteomes" id="UP001501822"/>
    </source>
</evidence>
<name>A0ABP3GPD3_9ACTN</name>
<dbReference type="EMBL" id="BAAABM010000041">
    <property type="protein sequence ID" value="GAA0349697.1"/>
    <property type="molecule type" value="Genomic_DNA"/>
</dbReference>
<dbReference type="Proteomes" id="UP001501822">
    <property type="component" value="Unassembled WGS sequence"/>
</dbReference>
<sequence>MSRNSLTERDRKTAAAAGVNGVLFSATERGGTGPVNLGVDYRKFSDAFGGNYGSRLRLLTLPACAMTAPQNPACRTQTPLSAARNMVRAQTVYAHHPRAAVSRSTNGTGG</sequence>
<gene>
    <name evidence="1" type="ORF">GCM10010151_44230</name>
</gene>
<dbReference type="RefSeq" id="WP_252807580.1">
    <property type="nucleotide sequence ID" value="NZ_BAAABM010000041.1"/>
</dbReference>
<proteinExistence type="predicted"/>